<feature type="active site" description="Tele-phosphohistidine intermediate" evidence="18">
    <location>
        <position position="191"/>
    </location>
</feature>
<evidence type="ECO:0000256" key="2">
    <source>
        <dbReference type="ARBA" id="ARBA00001946"/>
    </source>
</evidence>
<dbReference type="RefSeq" id="WP_105356592.1">
    <property type="nucleotide sequence ID" value="NZ_PUIB01000019.1"/>
</dbReference>
<comment type="caution">
    <text evidence="24">The sequence shown here is derived from an EMBL/GenBank/DDBJ whole genome shotgun (WGS) entry which is preliminary data.</text>
</comment>
<evidence type="ECO:0000259" key="21">
    <source>
        <dbReference type="Pfam" id="PF00391"/>
    </source>
</evidence>
<dbReference type="SUPFAM" id="SSF47831">
    <property type="entry name" value="Enzyme I of the PEP:sugar phosphotransferase system HPr-binding (sub)domain"/>
    <property type="match status" value="1"/>
</dbReference>
<dbReference type="Proteomes" id="UP000239388">
    <property type="component" value="Unassembled WGS sequence"/>
</dbReference>
<evidence type="ECO:0000256" key="18">
    <source>
        <dbReference type="PIRSR" id="PIRSR000732-1"/>
    </source>
</evidence>
<dbReference type="PANTHER" id="PTHR46244:SF3">
    <property type="entry name" value="PHOSPHOENOLPYRUVATE-PROTEIN PHOSPHOTRANSFERASE"/>
    <property type="match status" value="1"/>
</dbReference>
<gene>
    <name evidence="24" type="primary">ptsP</name>
    <name evidence="24" type="ORF">C5Y98_19255</name>
</gene>
<dbReference type="EC" id="2.7.3.9" evidence="6 17"/>
<proteinExistence type="inferred from homology"/>
<dbReference type="GO" id="GO:0016301">
    <property type="term" value="F:kinase activity"/>
    <property type="evidence" value="ECO:0007669"/>
    <property type="project" value="UniProtKB-KW"/>
</dbReference>
<comment type="similarity">
    <text evidence="5 17">Belongs to the PEP-utilizing enzyme family.</text>
</comment>
<dbReference type="InterPro" id="IPR050499">
    <property type="entry name" value="PEP-utilizing_PTS_enzyme"/>
</dbReference>
<keyword evidence="8 17" id="KW-0813">Transport</keyword>
<dbReference type="SUPFAM" id="SSF52009">
    <property type="entry name" value="Phosphohistidine domain"/>
    <property type="match status" value="1"/>
</dbReference>
<feature type="binding site" evidence="20">
    <location>
        <position position="456"/>
    </location>
    <ligand>
        <name>Mg(2+)</name>
        <dbReference type="ChEBI" id="CHEBI:18420"/>
    </ligand>
</feature>
<keyword evidence="24" id="KW-0670">Pyruvate</keyword>
<dbReference type="InterPro" id="IPR040442">
    <property type="entry name" value="Pyrv_kinase-like_dom_sf"/>
</dbReference>
<evidence type="ECO:0000256" key="3">
    <source>
        <dbReference type="ARBA" id="ARBA00002728"/>
    </source>
</evidence>
<keyword evidence="14 17" id="KW-0418">Kinase</keyword>
<comment type="catalytic activity">
    <reaction evidence="1 17">
        <text>L-histidyl-[protein] + phosphoenolpyruvate = N(pros)-phospho-L-histidyl-[protein] + pyruvate</text>
        <dbReference type="Rhea" id="RHEA:23880"/>
        <dbReference type="Rhea" id="RHEA-COMP:9745"/>
        <dbReference type="Rhea" id="RHEA-COMP:9746"/>
        <dbReference type="ChEBI" id="CHEBI:15361"/>
        <dbReference type="ChEBI" id="CHEBI:29979"/>
        <dbReference type="ChEBI" id="CHEBI:58702"/>
        <dbReference type="ChEBI" id="CHEBI:64837"/>
        <dbReference type="EC" id="2.7.3.9"/>
    </reaction>
</comment>
<dbReference type="OrthoDB" id="9765468at2"/>
<keyword evidence="12 17" id="KW-0598">Phosphotransferase system</keyword>
<dbReference type="InterPro" id="IPR024692">
    <property type="entry name" value="PTS_EI"/>
</dbReference>
<dbReference type="GO" id="GO:0005737">
    <property type="term" value="C:cytoplasm"/>
    <property type="evidence" value="ECO:0007669"/>
    <property type="project" value="UniProtKB-SubCell"/>
</dbReference>
<dbReference type="PRINTS" id="PR01736">
    <property type="entry name" value="PHPHTRNFRASE"/>
</dbReference>
<evidence type="ECO:0000256" key="9">
    <source>
        <dbReference type="ARBA" id="ARBA00022490"/>
    </source>
</evidence>
<feature type="binding site" evidence="19">
    <location>
        <begin position="455"/>
        <end position="456"/>
    </location>
    <ligand>
        <name>phosphoenolpyruvate</name>
        <dbReference type="ChEBI" id="CHEBI:58702"/>
    </ligand>
</feature>
<dbReference type="InterPro" id="IPR023151">
    <property type="entry name" value="PEP_util_CS"/>
</dbReference>
<evidence type="ECO:0000256" key="1">
    <source>
        <dbReference type="ARBA" id="ARBA00000683"/>
    </source>
</evidence>
<dbReference type="PIRSF" id="PIRSF000732">
    <property type="entry name" value="PTS_enzyme_I"/>
    <property type="match status" value="1"/>
</dbReference>
<feature type="binding site" evidence="19">
    <location>
        <position position="334"/>
    </location>
    <ligand>
        <name>phosphoenolpyruvate</name>
        <dbReference type="ChEBI" id="CHEBI:58702"/>
    </ligand>
</feature>
<feature type="binding site" evidence="19">
    <location>
        <position position="466"/>
    </location>
    <ligand>
        <name>phosphoenolpyruvate</name>
        <dbReference type="ChEBI" id="CHEBI:58702"/>
    </ligand>
</feature>
<evidence type="ECO:0000256" key="15">
    <source>
        <dbReference type="ARBA" id="ARBA00022842"/>
    </source>
</evidence>
<dbReference type="GO" id="GO:0008965">
    <property type="term" value="F:phosphoenolpyruvate-protein phosphotransferase activity"/>
    <property type="evidence" value="ECO:0007669"/>
    <property type="project" value="UniProtKB-EC"/>
</dbReference>
<evidence type="ECO:0000256" key="14">
    <source>
        <dbReference type="ARBA" id="ARBA00022777"/>
    </source>
</evidence>
<dbReference type="InterPro" id="IPR008279">
    <property type="entry name" value="PEP-util_enz_mobile_dom"/>
</dbReference>
<evidence type="ECO:0000256" key="12">
    <source>
        <dbReference type="ARBA" id="ARBA00022683"/>
    </source>
</evidence>
<evidence type="ECO:0000259" key="22">
    <source>
        <dbReference type="Pfam" id="PF02896"/>
    </source>
</evidence>
<dbReference type="AlphaFoldDB" id="A0A2S8FHL1"/>
<dbReference type="InterPro" id="IPR036618">
    <property type="entry name" value="PtsI_HPr-bd_sf"/>
</dbReference>
<reference evidence="24 25" key="1">
    <citation type="submission" date="2018-02" db="EMBL/GenBank/DDBJ databases">
        <title>Comparative genomes isolates from brazilian mangrove.</title>
        <authorList>
            <person name="Araujo J.E."/>
            <person name="Taketani R.G."/>
            <person name="Silva M.C.P."/>
            <person name="Loureco M.V."/>
            <person name="Andreote F.D."/>
        </authorList>
    </citation>
    <scope>NUCLEOTIDE SEQUENCE [LARGE SCALE GENOMIC DNA]</scope>
    <source>
        <strain evidence="24 25">NAP PRIS-MGV</strain>
    </source>
</reference>
<sequence length="578" mass="64735">MRVLQGIAVSPGVAMAKAMVVDDQQPRVTRRFISRANVDAELRRLTVAMDMVAEQIQASQQEVATELGDEYGAIFSAHLQMVRDEKLNESLIDSIRYRHYTAEYAVSQSLARYIQFFERVPNPFLRERAGDFRDIEQRLLNVLFGADSKRRLAANHPSIVLARDLTPSEMANLDRGNIRGIVTEVGGPGSHSAIVAEALELPAVVGVGPHLREIQTDTMLIIDGHQGRVIVQPDEETIARYEQEVEQQKQTKIRLRSLRDLPAVTTDGETITLMANIEFPHEADACLERGASGVGLYRTEFLYLGQDSEPTEEDHYQVYAKVVHDMQGSPIVIRTLDLGADKIYGDSHTPESNPFLGLRSIRLSLRNTDQFRLQLRAILRASVLGDVRVMFPLVSTLHELRQAKMLLSDLMEDLDEQGIDYDRNLKVGIMVEVPASVVMLDRFAQEIDFISIGTNDLVQYTLAVDRNNPDVAALYNSCDPAVLRLIQMAVDSAKKANIEVTLCGQMGGNPVYTMLLIGMGLRSLSVTPSAIPEIKQICRTVSAEKCQELAVRVRDMDNAWEIKRLLRENLRQLFPDEV</sequence>
<feature type="domain" description="Phosphotransferase system enzyme I N-terminal" evidence="23">
    <location>
        <begin position="5"/>
        <end position="128"/>
    </location>
</feature>
<evidence type="ECO:0000256" key="13">
    <source>
        <dbReference type="ARBA" id="ARBA00022723"/>
    </source>
</evidence>
<comment type="subcellular location">
    <subcellularLocation>
        <location evidence="4 17">Cytoplasm</location>
    </subcellularLocation>
</comment>
<dbReference type="Pfam" id="PF00391">
    <property type="entry name" value="PEP-utilizers"/>
    <property type="match status" value="1"/>
</dbReference>
<dbReference type="InterPro" id="IPR006318">
    <property type="entry name" value="PTS_EI-like"/>
</dbReference>
<keyword evidence="9 17" id="KW-0963">Cytoplasm</keyword>
<evidence type="ECO:0000256" key="8">
    <source>
        <dbReference type="ARBA" id="ARBA00022448"/>
    </source>
</evidence>
<dbReference type="Gene3D" id="3.50.30.10">
    <property type="entry name" value="Phosphohistidine domain"/>
    <property type="match status" value="1"/>
</dbReference>
<name>A0A2S8FHL1_9BACT</name>
<evidence type="ECO:0000256" key="4">
    <source>
        <dbReference type="ARBA" id="ARBA00004496"/>
    </source>
</evidence>
<dbReference type="Pfam" id="PF02896">
    <property type="entry name" value="PEP-utilizers_C"/>
    <property type="match status" value="1"/>
</dbReference>
<dbReference type="Pfam" id="PF05524">
    <property type="entry name" value="PEP-utilisers_N"/>
    <property type="match status" value="1"/>
</dbReference>
<dbReference type="SUPFAM" id="SSF51621">
    <property type="entry name" value="Phosphoenolpyruvate/pyruvate domain"/>
    <property type="match status" value="1"/>
</dbReference>
<feature type="domain" description="PEP-utilising enzyme mobile" evidence="21">
    <location>
        <begin position="156"/>
        <end position="227"/>
    </location>
</feature>
<evidence type="ECO:0000256" key="17">
    <source>
        <dbReference type="PIRNR" id="PIRNR000732"/>
    </source>
</evidence>
<comment type="cofactor">
    <cofactor evidence="2 17 20">
        <name>Mg(2+)</name>
        <dbReference type="ChEBI" id="CHEBI:18420"/>
    </cofactor>
</comment>
<dbReference type="InterPro" id="IPR036637">
    <property type="entry name" value="Phosphohistidine_dom_sf"/>
</dbReference>
<evidence type="ECO:0000313" key="25">
    <source>
        <dbReference type="Proteomes" id="UP000239388"/>
    </source>
</evidence>
<dbReference type="EMBL" id="PUIB01000019">
    <property type="protein sequence ID" value="PQO31560.1"/>
    <property type="molecule type" value="Genomic_DNA"/>
</dbReference>
<keyword evidence="10 17" id="KW-0762">Sugar transport</keyword>
<keyword evidence="11 17" id="KW-0808">Transferase</keyword>
<evidence type="ECO:0000256" key="16">
    <source>
        <dbReference type="ARBA" id="ARBA00033235"/>
    </source>
</evidence>
<keyword evidence="13 17" id="KW-0479">Metal-binding</keyword>
<accession>A0A2S8FHL1</accession>
<evidence type="ECO:0000256" key="5">
    <source>
        <dbReference type="ARBA" id="ARBA00007837"/>
    </source>
</evidence>
<dbReference type="PANTHER" id="PTHR46244">
    <property type="entry name" value="PHOSPHOENOLPYRUVATE-PROTEIN PHOSPHOTRANSFERASE"/>
    <property type="match status" value="1"/>
</dbReference>
<keyword evidence="15 17" id="KW-0460">Magnesium</keyword>
<evidence type="ECO:0000256" key="7">
    <source>
        <dbReference type="ARBA" id="ARBA00016544"/>
    </source>
</evidence>
<evidence type="ECO:0000256" key="11">
    <source>
        <dbReference type="ARBA" id="ARBA00022679"/>
    </source>
</evidence>
<dbReference type="Gene3D" id="3.20.20.60">
    <property type="entry name" value="Phosphoenolpyruvate-binding domains"/>
    <property type="match status" value="1"/>
</dbReference>
<evidence type="ECO:0000256" key="20">
    <source>
        <dbReference type="PIRSR" id="PIRSR000732-3"/>
    </source>
</evidence>
<feature type="binding site" evidence="20">
    <location>
        <position position="432"/>
    </location>
    <ligand>
        <name>Mg(2+)</name>
        <dbReference type="ChEBI" id="CHEBI:18420"/>
    </ligand>
</feature>
<dbReference type="GO" id="GO:0009401">
    <property type="term" value="P:phosphoenolpyruvate-dependent sugar phosphotransferase system"/>
    <property type="evidence" value="ECO:0007669"/>
    <property type="project" value="UniProtKB-KW"/>
</dbReference>
<dbReference type="PROSITE" id="PS00742">
    <property type="entry name" value="PEP_ENZYMES_2"/>
    <property type="match status" value="1"/>
</dbReference>
<dbReference type="InterPro" id="IPR000121">
    <property type="entry name" value="PEP_util_C"/>
</dbReference>
<comment type="function">
    <text evidence="3 17">General (non sugar-specific) component of the phosphoenolpyruvate-dependent sugar phosphotransferase system (sugar PTS). This major carbohydrate active-transport system catalyzes the phosphorylation of incoming sugar substrates concomitantly with their translocation across the cell membrane. Enzyme I transfers the phosphoryl group from phosphoenolpyruvate (PEP) to the phosphoryl carrier protein (HPr).</text>
</comment>
<evidence type="ECO:0000256" key="10">
    <source>
        <dbReference type="ARBA" id="ARBA00022597"/>
    </source>
</evidence>
<dbReference type="GO" id="GO:0046872">
    <property type="term" value="F:metal ion binding"/>
    <property type="evidence" value="ECO:0007669"/>
    <property type="project" value="UniProtKB-KW"/>
</dbReference>
<feature type="active site" description="Proton donor" evidence="18">
    <location>
        <position position="503"/>
    </location>
</feature>
<feature type="domain" description="PEP-utilising enzyme C-terminal" evidence="22">
    <location>
        <begin position="255"/>
        <end position="541"/>
    </location>
</feature>
<evidence type="ECO:0000313" key="24">
    <source>
        <dbReference type="EMBL" id="PQO31560.1"/>
    </source>
</evidence>
<feature type="binding site" evidence="19">
    <location>
        <position position="298"/>
    </location>
    <ligand>
        <name>phosphoenolpyruvate</name>
        <dbReference type="ChEBI" id="CHEBI:58702"/>
    </ligand>
</feature>
<dbReference type="InterPro" id="IPR008731">
    <property type="entry name" value="PTS_EIN"/>
</dbReference>
<evidence type="ECO:0000259" key="23">
    <source>
        <dbReference type="Pfam" id="PF05524"/>
    </source>
</evidence>
<evidence type="ECO:0000256" key="6">
    <source>
        <dbReference type="ARBA" id="ARBA00012232"/>
    </source>
</evidence>
<evidence type="ECO:0000256" key="19">
    <source>
        <dbReference type="PIRSR" id="PIRSR000732-2"/>
    </source>
</evidence>
<dbReference type="InterPro" id="IPR015813">
    <property type="entry name" value="Pyrv/PenolPyrv_kinase-like_dom"/>
</dbReference>
<dbReference type="NCBIfam" id="TIGR01417">
    <property type="entry name" value="PTS_I_fam"/>
    <property type="match status" value="1"/>
</dbReference>
<organism evidence="24 25">
    <name type="scientific">Blastopirellula marina</name>
    <dbReference type="NCBI Taxonomy" id="124"/>
    <lineage>
        <taxon>Bacteria</taxon>
        <taxon>Pseudomonadati</taxon>
        <taxon>Planctomycetota</taxon>
        <taxon>Planctomycetia</taxon>
        <taxon>Pirellulales</taxon>
        <taxon>Pirellulaceae</taxon>
        <taxon>Blastopirellula</taxon>
    </lineage>
</organism>
<dbReference type="Gene3D" id="1.10.274.10">
    <property type="entry name" value="PtsI, HPr-binding domain"/>
    <property type="match status" value="1"/>
</dbReference>
<protein>
    <recommendedName>
        <fullName evidence="7 17">Phosphoenolpyruvate-protein phosphotransferase</fullName>
        <ecNumber evidence="6 17">2.7.3.9</ecNumber>
    </recommendedName>
    <alternativeName>
        <fullName evidence="16 17">Phosphotransferase system, enzyme I</fullName>
    </alternativeName>
</protein>